<keyword evidence="3" id="KW-0812">Transmembrane</keyword>
<dbReference type="GO" id="GO:0000981">
    <property type="term" value="F:DNA-binding transcription factor activity, RNA polymerase II-specific"/>
    <property type="evidence" value="ECO:0007669"/>
    <property type="project" value="InterPro"/>
</dbReference>
<dbReference type="CDD" id="cd00067">
    <property type="entry name" value="GAL4"/>
    <property type="match status" value="1"/>
</dbReference>
<dbReference type="GO" id="GO:0008270">
    <property type="term" value="F:zinc ion binding"/>
    <property type="evidence" value="ECO:0007669"/>
    <property type="project" value="InterPro"/>
</dbReference>
<proteinExistence type="predicted"/>
<evidence type="ECO:0000256" key="1">
    <source>
        <dbReference type="ARBA" id="ARBA00023242"/>
    </source>
</evidence>
<keyword evidence="3" id="KW-1133">Transmembrane helix</keyword>
<dbReference type="SUPFAM" id="SSF57701">
    <property type="entry name" value="Zn2/Cys6 DNA-binding domain"/>
    <property type="match status" value="1"/>
</dbReference>
<evidence type="ECO:0000313" key="4">
    <source>
        <dbReference type="EMBL" id="KAJ2897893.1"/>
    </source>
</evidence>
<feature type="region of interest" description="Disordered" evidence="2">
    <location>
        <begin position="128"/>
        <end position="163"/>
    </location>
</feature>
<dbReference type="InterPro" id="IPR001138">
    <property type="entry name" value="Zn2Cys6_DnaBD"/>
</dbReference>
<feature type="compositionally biased region" description="Low complexity" evidence="2">
    <location>
        <begin position="312"/>
        <end position="330"/>
    </location>
</feature>
<evidence type="ECO:0000313" key="5">
    <source>
        <dbReference type="Proteomes" id="UP001201980"/>
    </source>
</evidence>
<comment type="caution">
    <text evidence="4">The sequence shown here is derived from an EMBL/GenBank/DDBJ whole genome shotgun (WGS) entry which is preliminary data.</text>
</comment>
<feature type="region of interest" description="Disordered" evidence="2">
    <location>
        <begin position="312"/>
        <end position="332"/>
    </location>
</feature>
<feature type="transmembrane region" description="Helical" evidence="3">
    <location>
        <begin position="691"/>
        <end position="715"/>
    </location>
</feature>
<reference evidence="4" key="1">
    <citation type="submission" date="2022-07" db="EMBL/GenBank/DDBJ databases">
        <title>Draft genome sequence of Zalerion maritima ATCC 34329, a (micro)plastics degrading marine fungus.</title>
        <authorList>
            <person name="Paco A."/>
            <person name="Goncalves M.F.M."/>
            <person name="Rocha-Santos T.A.P."/>
            <person name="Alves A."/>
        </authorList>
    </citation>
    <scope>NUCLEOTIDE SEQUENCE</scope>
    <source>
        <strain evidence="4">ATCC 34329</strain>
    </source>
</reference>
<evidence type="ECO:0000256" key="3">
    <source>
        <dbReference type="SAM" id="Phobius"/>
    </source>
</evidence>
<gene>
    <name evidence="4" type="ORF">MKZ38_004308</name>
</gene>
<dbReference type="AlphaFoldDB" id="A0AAD5WPL8"/>
<evidence type="ECO:0000256" key="2">
    <source>
        <dbReference type="SAM" id="MobiDB-lite"/>
    </source>
</evidence>
<organism evidence="4 5">
    <name type="scientific">Zalerion maritima</name>
    <dbReference type="NCBI Taxonomy" id="339359"/>
    <lineage>
        <taxon>Eukaryota</taxon>
        <taxon>Fungi</taxon>
        <taxon>Dikarya</taxon>
        <taxon>Ascomycota</taxon>
        <taxon>Pezizomycotina</taxon>
        <taxon>Sordariomycetes</taxon>
        <taxon>Lulworthiomycetidae</taxon>
        <taxon>Lulworthiales</taxon>
        <taxon>Lulworthiaceae</taxon>
        <taxon>Zalerion</taxon>
    </lineage>
</organism>
<sequence length="810" mass="85547">MPINNTPAAQLQGFSVYQPNLGAELLFFPALGSKELDQLIDAYVPGPASAKQKRATISMDFFEHAHLTGDAFKFYTVDSAVVSASTDSPVSTSSGTWDSACGSGFDLSPALTDVTSWSFASLPQLSGQQTPVLSGGARQRTQKSCPAKKAASHPSTDFTSLPGMKILTKDGQDVTNSASRGCKTKEQRDHAHLMRVIKACDSCRRKKIRCDPSHKKRAATSQVVAEAKPAKKVKKAVAETPILSQEPAVDPSSLHFNFDPTLTHQLPPGAAPAAPLDNSWEEFVQLGQDFSLPPADLDLFLDSTEYFSPVDFGSSGPSSSSSPSTPFTPSNLGTSPANIIAFDTLSQLQPQQQPAALPYLDAFQAGTNYVDFNLYSPPSNFLDEEPISLNSAQVSPASHGNPTGQLPWDSMADAQTAPQLDMQPEALLDLSRYDRETLENIDSTKGSTTISELPLTTQPSPALPTLLVHPLATPPTSSTSSPGVIEDGACIDGVALLDVYSTSGLHPTCQQVADPERILQGPGCSTSLATDEMASENAPHVSPALPQIEVAATNIASGISSTSSAISETFVRSPSTLPVIGAAYDSRSMLAESRTRLESPAVFVSPSAAIASGEDEFRIDNVRYATQLDFVESGVETGRGSLGPDYTLASGTAVNVPVTLRFTSVYGVSAVGSRLVSSYTERRALNGGVSVLSLLAHGFLALAVATLVLVLNGVLLTPQAGSAKMPVGLFGLVYGGVVALAQALWPHTPPRSSRPTPEDYSSSILDRGVAVVDGGWSNGKMRGEWKSFQSSVGEKIRRLSKSKVSSSWRV</sequence>
<keyword evidence="3" id="KW-0472">Membrane</keyword>
<keyword evidence="5" id="KW-1185">Reference proteome</keyword>
<dbReference type="Proteomes" id="UP001201980">
    <property type="component" value="Unassembled WGS sequence"/>
</dbReference>
<accession>A0AAD5WPL8</accession>
<keyword evidence="1" id="KW-0539">Nucleus</keyword>
<dbReference type="InterPro" id="IPR036864">
    <property type="entry name" value="Zn2-C6_fun-type_DNA-bd_sf"/>
</dbReference>
<protein>
    <submittedName>
        <fullName evidence="4">Uncharacterized protein</fullName>
    </submittedName>
</protein>
<name>A0AAD5WPL8_9PEZI</name>
<feature type="transmembrane region" description="Helical" evidence="3">
    <location>
        <begin position="727"/>
        <end position="745"/>
    </location>
</feature>
<dbReference type="EMBL" id="JAKWBI020000252">
    <property type="protein sequence ID" value="KAJ2897893.1"/>
    <property type="molecule type" value="Genomic_DNA"/>
</dbReference>